<dbReference type="SUPFAM" id="SSF57716">
    <property type="entry name" value="Glucocorticoid receptor-like (DNA-binding domain)"/>
    <property type="match status" value="1"/>
</dbReference>
<evidence type="ECO:0000259" key="8">
    <source>
        <dbReference type="Pfam" id="PF21789"/>
    </source>
</evidence>
<feature type="compositionally biased region" description="Low complexity" evidence="6">
    <location>
        <begin position="67"/>
        <end position="84"/>
    </location>
</feature>
<protein>
    <submittedName>
        <fullName evidence="9">Uncharacterized protein</fullName>
    </submittedName>
</protein>
<name>A0A8K0KCA2_LADFU</name>
<evidence type="ECO:0000256" key="3">
    <source>
        <dbReference type="ARBA" id="ARBA00022833"/>
    </source>
</evidence>
<evidence type="ECO:0000256" key="5">
    <source>
        <dbReference type="SAM" id="Coils"/>
    </source>
</evidence>
<gene>
    <name evidence="9" type="ORF">J437_LFUL010752</name>
</gene>
<evidence type="ECO:0000259" key="7">
    <source>
        <dbReference type="Pfam" id="PF05485"/>
    </source>
</evidence>
<dbReference type="GO" id="GO:0003677">
    <property type="term" value="F:DNA binding"/>
    <property type="evidence" value="ECO:0007669"/>
    <property type="project" value="UniProtKB-KW"/>
</dbReference>
<evidence type="ECO:0000256" key="4">
    <source>
        <dbReference type="ARBA" id="ARBA00023125"/>
    </source>
</evidence>
<keyword evidence="4" id="KW-0238">DNA-binding</keyword>
<keyword evidence="3" id="KW-0862">Zinc</keyword>
<feature type="coiled-coil region" evidence="5">
    <location>
        <begin position="413"/>
        <end position="447"/>
    </location>
</feature>
<evidence type="ECO:0000256" key="6">
    <source>
        <dbReference type="SAM" id="MobiDB-lite"/>
    </source>
</evidence>
<keyword evidence="10" id="KW-1185">Reference proteome</keyword>
<keyword evidence="2" id="KW-0863">Zinc-finger</keyword>
<accession>A0A8K0KCA2</accession>
<proteinExistence type="predicted"/>
<comment type="caution">
    <text evidence="9">The sequence shown here is derived from an EMBL/GenBank/DDBJ whole genome shotgun (WGS) entry which is preliminary data.</text>
</comment>
<dbReference type="Pfam" id="PF05485">
    <property type="entry name" value="THAP"/>
    <property type="match status" value="1"/>
</dbReference>
<evidence type="ECO:0000313" key="9">
    <source>
        <dbReference type="EMBL" id="KAG8231777.1"/>
    </source>
</evidence>
<evidence type="ECO:0000256" key="2">
    <source>
        <dbReference type="ARBA" id="ARBA00022771"/>
    </source>
</evidence>
<feature type="region of interest" description="Disordered" evidence="6">
    <location>
        <begin position="64"/>
        <end position="84"/>
    </location>
</feature>
<dbReference type="Pfam" id="PF21789">
    <property type="entry name" value="TNP-like_RNaseH_C"/>
    <property type="match status" value="1"/>
</dbReference>
<evidence type="ECO:0000256" key="1">
    <source>
        <dbReference type="ARBA" id="ARBA00022723"/>
    </source>
</evidence>
<dbReference type="InterPro" id="IPR006612">
    <property type="entry name" value="THAP_Znf"/>
</dbReference>
<sequence>MSSCSGPVFFTNNYLSWEGKGSGMRELLLALCSREILHELRNKLFRDAIPDFLNTVNFGSTDDNAASSSTPITHNSSSSTEPSQLSLIHSVVPSTLDTPHTPIISRHKQPTPRKMKLFKYAKEEERQLKQLQSSVGKLQMLLKAISLTKGSLSKSGCLKELYPLPGSLVSWNKLFYSMNGDGEWAAYKPFEIFQRVHADTYVSTGAFNQDPLENLFGCKKGNCLSNTHPTVTQFIGSLKSSLISGLAFSASTARQNCEDDIALLDSLQALIGTVKVECVREEDIKSPLSGFLETDTSEENAVEILALTCSQLFTTVNSCERCKAAMMELLKVCSRHFTEECFSMKTSRPRLKVTAVPTIFDFPRHLMPKVSSRLATKRLTFQDEDITQQNINRYIGDFTEEDMNSPSKTNKALQLAQENCKNSRLMSRRLKEKLTSLQDLLKDLRKKFHTSETAGEILEASLPGPASELLKRAMNNSGEK</sequence>
<evidence type="ECO:0000313" key="10">
    <source>
        <dbReference type="Proteomes" id="UP000792457"/>
    </source>
</evidence>
<dbReference type="InterPro" id="IPR048367">
    <property type="entry name" value="TNP-like_RNaseH_C"/>
</dbReference>
<dbReference type="OrthoDB" id="7312725at2759"/>
<dbReference type="AlphaFoldDB" id="A0A8K0KCA2"/>
<keyword evidence="1" id="KW-0479">Metal-binding</keyword>
<dbReference type="EMBL" id="KZ308573">
    <property type="protein sequence ID" value="KAG8231777.1"/>
    <property type="molecule type" value="Genomic_DNA"/>
</dbReference>
<reference evidence="9" key="1">
    <citation type="submission" date="2013-04" db="EMBL/GenBank/DDBJ databases">
        <authorList>
            <person name="Qu J."/>
            <person name="Murali S.C."/>
            <person name="Bandaranaike D."/>
            <person name="Bellair M."/>
            <person name="Blankenburg K."/>
            <person name="Chao H."/>
            <person name="Dinh H."/>
            <person name="Doddapaneni H."/>
            <person name="Downs B."/>
            <person name="Dugan-Rocha S."/>
            <person name="Elkadiri S."/>
            <person name="Gnanaolivu R.D."/>
            <person name="Hernandez B."/>
            <person name="Javaid M."/>
            <person name="Jayaseelan J.C."/>
            <person name="Lee S."/>
            <person name="Li M."/>
            <person name="Ming W."/>
            <person name="Munidasa M."/>
            <person name="Muniz J."/>
            <person name="Nguyen L."/>
            <person name="Ongeri F."/>
            <person name="Osuji N."/>
            <person name="Pu L.-L."/>
            <person name="Puazo M."/>
            <person name="Qu C."/>
            <person name="Quiroz J."/>
            <person name="Raj R."/>
            <person name="Weissenberger G."/>
            <person name="Xin Y."/>
            <person name="Zou X."/>
            <person name="Han Y."/>
            <person name="Richards S."/>
            <person name="Worley K."/>
            <person name="Muzny D."/>
            <person name="Gibbs R."/>
        </authorList>
    </citation>
    <scope>NUCLEOTIDE SEQUENCE</scope>
    <source>
        <strain evidence="9">Sampled in the wild</strain>
    </source>
</reference>
<organism evidence="9 10">
    <name type="scientific">Ladona fulva</name>
    <name type="common">Scarce chaser dragonfly</name>
    <name type="synonym">Libellula fulva</name>
    <dbReference type="NCBI Taxonomy" id="123851"/>
    <lineage>
        <taxon>Eukaryota</taxon>
        <taxon>Metazoa</taxon>
        <taxon>Ecdysozoa</taxon>
        <taxon>Arthropoda</taxon>
        <taxon>Hexapoda</taxon>
        <taxon>Insecta</taxon>
        <taxon>Pterygota</taxon>
        <taxon>Palaeoptera</taxon>
        <taxon>Odonata</taxon>
        <taxon>Epiprocta</taxon>
        <taxon>Anisoptera</taxon>
        <taxon>Libelluloidea</taxon>
        <taxon>Libellulidae</taxon>
        <taxon>Ladona</taxon>
    </lineage>
</organism>
<dbReference type="Proteomes" id="UP000792457">
    <property type="component" value="Unassembled WGS sequence"/>
</dbReference>
<reference evidence="9" key="2">
    <citation type="submission" date="2017-10" db="EMBL/GenBank/DDBJ databases">
        <title>Ladona fulva Genome sequencing and assembly.</title>
        <authorList>
            <person name="Murali S."/>
            <person name="Richards S."/>
            <person name="Bandaranaike D."/>
            <person name="Bellair M."/>
            <person name="Blankenburg K."/>
            <person name="Chao H."/>
            <person name="Dinh H."/>
            <person name="Doddapaneni H."/>
            <person name="Dugan-Rocha S."/>
            <person name="Elkadiri S."/>
            <person name="Gnanaolivu R."/>
            <person name="Hernandez B."/>
            <person name="Skinner E."/>
            <person name="Javaid M."/>
            <person name="Lee S."/>
            <person name="Li M."/>
            <person name="Ming W."/>
            <person name="Munidasa M."/>
            <person name="Muniz J."/>
            <person name="Nguyen L."/>
            <person name="Hughes D."/>
            <person name="Osuji N."/>
            <person name="Pu L.-L."/>
            <person name="Puazo M."/>
            <person name="Qu C."/>
            <person name="Quiroz J."/>
            <person name="Raj R."/>
            <person name="Weissenberger G."/>
            <person name="Xin Y."/>
            <person name="Zou X."/>
            <person name="Han Y."/>
            <person name="Worley K."/>
            <person name="Muzny D."/>
            <person name="Gibbs R."/>
        </authorList>
    </citation>
    <scope>NUCLEOTIDE SEQUENCE</scope>
    <source>
        <strain evidence="9">Sampled in the wild</strain>
    </source>
</reference>
<dbReference type="GO" id="GO:0008270">
    <property type="term" value="F:zinc ion binding"/>
    <property type="evidence" value="ECO:0007669"/>
    <property type="project" value="UniProtKB-KW"/>
</dbReference>
<keyword evidence="5" id="KW-0175">Coiled coil</keyword>
<feature type="domain" description="THAP-type" evidence="7">
    <location>
        <begin position="330"/>
        <end position="360"/>
    </location>
</feature>
<feature type="domain" description="Transposable element P transposase-like RNase H C-terminal" evidence="8">
    <location>
        <begin position="206"/>
        <end position="235"/>
    </location>
</feature>